<organism evidence="2 3">
    <name type="scientific">Paludibaculum fermentans</name>
    <dbReference type="NCBI Taxonomy" id="1473598"/>
    <lineage>
        <taxon>Bacteria</taxon>
        <taxon>Pseudomonadati</taxon>
        <taxon>Acidobacteriota</taxon>
        <taxon>Terriglobia</taxon>
        <taxon>Bryobacterales</taxon>
        <taxon>Bryobacteraceae</taxon>
        <taxon>Paludibaculum</taxon>
    </lineage>
</organism>
<dbReference type="Proteomes" id="UP000593892">
    <property type="component" value="Chromosome"/>
</dbReference>
<protein>
    <submittedName>
        <fullName evidence="2">GNAT family N-acetyltransferase</fullName>
    </submittedName>
</protein>
<dbReference type="KEGG" id="pfer:IRI77_04245"/>
<dbReference type="Pfam" id="PF13302">
    <property type="entry name" value="Acetyltransf_3"/>
    <property type="match status" value="1"/>
</dbReference>
<accession>A0A7S7SPS8</accession>
<dbReference type="PANTHER" id="PTHR39173:SF1">
    <property type="entry name" value="ACETYLTRANSFERASE"/>
    <property type="match status" value="1"/>
</dbReference>
<dbReference type="GO" id="GO:0016747">
    <property type="term" value="F:acyltransferase activity, transferring groups other than amino-acyl groups"/>
    <property type="evidence" value="ECO:0007669"/>
    <property type="project" value="InterPro"/>
</dbReference>
<dbReference type="SUPFAM" id="SSF55729">
    <property type="entry name" value="Acyl-CoA N-acyltransferases (Nat)"/>
    <property type="match status" value="1"/>
</dbReference>
<evidence type="ECO:0000313" key="3">
    <source>
        <dbReference type="Proteomes" id="UP000593892"/>
    </source>
</evidence>
<dbReference type="PANTHER" id="PTHR39173">
    <property type="entry name" value="ACETYLTRANSFERASE"/>
    <property type="match status" value="1"/>
</dbReference>
<name>A0A7S7SPS8_PALFE</name>
<dbReference type="AlphaFoldDB" id="A0A7S7SPS8"/>
<dbReference type="InterPro" id="IPR016181">
    <property type="entry name" value="Acyl_CoA_acyltransferase"/>
</dbReference>
<reference evidence="2 3" key="1">
    <citation type="submission" date="2020-10" db="EMBL/GenBank/DDBJ databases">
        <title>Complete genome sequence of Paludibaculum fermentans P105T, a facultatively anaerobic acidobacterium capable of dissimilatory Fe(III) reduction.</title>
        <authorList>
            <person name="Dedysh S.N."/>
            <person name="Beletsky A.V."/>
            <person name="Kulichevskaya I.S."/>
            <person name="Mardanov A.V."/>
            <person name="Ravin N.V."/>
        </authorList>
    </citation>
    <scope>NUCLEOTIDE SEQUENCE [LARGE SCALE GENOMIC DNA]</scope>
    <source>
        <strain evidence="2 3">P105</strain>
    </source>
</reference>
<proteinExistence type="predicted"/>
<feature type="domain" description="N-acetyltransferase" evidence="1">
    <location>
        <begin position="31"/>
        <end position="118"/>
    </location>
</feature>
<evidence type="ECO:0000313" key="2">
    <source>
        <dbReference type="EMBL" id="QOY91911.1"/>
    </source>
</evidence>
<dbReference type="Gene3D" id="3.40.630.30">
    <property type="match status" value="1"/>
</dbReference>
<gene>
    <name evidence="2" type="ORF">IRI77_04245</name>
</gene>
<sequence>MDEIASMRLEDGELRLQFVKLEPHPVHKAPTYFFRMVHAQTGAEFGGINLRAGSSVHIERYAGHIGYTVFPAFRGHRYAARSLMLLIPAARILSLHVIWITCDPENLSSRRSAELAGAKFAEIVEVPENCIIHQTGHPRKCRYRLDV</sequence>
<dbReference type="InterPro" id="IPR000182">
    <property type="entry name" value="GNAT_dom"/>
</dbReference>
<dbReference type="EMBL" id="CP063849">
    <property type="protein sequence ID" value="QOY91911.1"/>
    <property type="molecule type" value="Genomic_DNA"/>
</dbReference>
<keyword evidence="3" id="KW-1185">Reference proteome</keyword>
<keyword evidence="2" id="KW-0808">Transferase</keyword>
<evidence type="ECO:0000259" key="1">
    <source>
        <dbReference type="Pfam" id="PF13302"/>
    </source>
</evidence>